<organism evidence="2 3">
    <name type="scientific">Entotheonella factor</name>
    <dbReference type="NCBI Taxonomy" id="1429438"/>
    <lineage>
        <taxon>Bacteria</taxon>
        <taxon>Pseudomonadati</taxon>
        <taxon>Nitrospinota/Tectimicrobiota group</taxon>
        <taxon>Candidatus Tectimicrobiota</taxon>
        <taxon>Candidatus Entotheonellia</taxon>
        <taxon>Candidatus Entotheonellales</taxon>
        <taxon>Candidatus Entotheonellaceae</taxon>
        <taxon>Candidatus Entotheonella</taxon>
    </lineage>
</organism>
<dbReference type="AlphaFoldDB" id="W4LV89"/>
<keyword evidence="1" id="KW-0812">Transmembrane</keyword>
<accession>W4LV89</accession>
<dbReference type="PANTHER" id="PTHR41795:SF1">
    <property type="entry name" value="EXOPOLYSACCHARIDE SYNTHESIS PROTEIN"/>
    <property type="match status" value="1"/>
</dbReference>
<evidence type="ECO:0000313" key="3">
    <source>
        <dbReference type="Proteomes" id="UP000019141"/>
    </source>
</evidence>
<dbReference type="InterPro" id="IPR010331">
    <property type="entry name" value="ExoD"/>
</dbReference>
<dbReference type="PIRSF" id="PIRSF033239">
    <property type="entry name" value="ExoD"/>
    <property type="match status" value="1"/>
</dbReference>
<comment type="caution">
    <text evidence="2">The sequence shown here is derived from an EMBL/GenBank/DDBJ whole genome shotgun (WGS) entry which is preliminary data.</text>
</comment>
<dbReference type="HOGENOM" id="CLU_093444_0_1_7"/>
<gene>
    <name evidence="2" type="ORF">ETSY1_06005</name>
</gene>
<evidence type="ECO:0000313" key="2">
    <source>
        <dbReference type="EMBL" id="ETX01795.1"/>
    </source>
</evidence>
<keyword evidence="1" id="KW-0472">Membrane</keyword>
<feature type="transmembrane region" description="Helical" evidence="1">
    <location>
        <begin position="22"/>
        <end position="42"/>
    </location>
</feature>
<reference evidence="2 3" key="1">
    <citation type="journal article" date="2014" name="Nature">
        <title>An environmental bacterial taxon with a large and distinct metabolic repertoire.</title>
        <authorList>
            <person name="Wilson M.C."/>
            <person name="Mori T."/>
            <person name="Ruckert C."/>
            <person name="Uria A.R."/>
            <person name="Helf M.J."/>
            <person name="Takada K."/>
            <person name="Gernert C."/>
            <person name="Steffens U.A."/>
            <person name="Heycke N."/>
            <person name="Schmitt S."/>
            <person name="Rinke C."/>
            <person name="Helfrich E.J."/>
            <person name="Brachmann A.O."/>
            <person name="Gurgui C."/>
            <person name="Wakimoto T."/>
            <person name="Kracht M."/>
            <person name="Crusemann M."/>
            <person name="Hentschel U."/>
            <person name="Abe I."/>
            <person name="Matsunaga S."/>
            <person name="Kalinowski J."/>
            <person name="Takeyama H."/>
            <person name="Piel J."/>
        </authorList>
    </citation>
    <scope>NUCLEOTIDE SEQUENCE [LARGE SCALE GENOMIC DNA]</scope>
    <source>
        <strain evidence="3">TSY1</strain>
    </source>
</reference>
<feature type="transmembrane region" description="Helical" evidence="1">
    <location>
        <begin position="133"/>
        <end position="158"/>
    </location>
</feature>
<sequence>MLILFALPSALPVPAAGYSTVLSIPLFIIGFRLLCGYNTLWMPASWRGKPFRPEQFSRKVINRMLQLIQYVERLTKPRLVSFARSRWIRVVLGILIIALACSMLLPIPGTNTAPAFGIFLIGFALLEDDGVMLLVGMAASLVALAISIAIILFGYAVVKGVISSLF</sequence>
<keyword evidence="3" id="KW-1185">Reference proteome</keyword>
<keyword evidence="1" id="KW-1133">Transmembrane helix</keyword>
<evidence type="ECO:0008006" key="4">
    <source>
        <dbReference type="Google" id="ProtNLM"/>
    </source>
</evidence>
<protein>
    <recommendedName>
        <fullName evidence="4">Exopolysaccharide biosynthesis protein</fullName>
    </recommendedName>
</protein>
<evidence type="ECO:0000256" key="1">
    <source>
        <dbReference type="SAM" id="Phobius"/>
    </source>
</evidence>
<dbReference type="PANTHER" id="PTHR41795">
    <property type="entry name" value="EXOPOLYSACCHARIDE SYNTHESIS PROTEIN"/>
    <property type="match status" value="1"/>
</dbReference>
<name>W4LV89_ENTF1</name>
<dbReference type="EMBL" id="AZHW01000200">
    <property type="protein sequence ID" value="ETX01795.1"/>
    <property type="molecule type" value="Genomic_DNA"/>
</dbReference>
<proteinExistence type="predicted"/>
<dbReference type="Proteomes" id="UP000019141">
    <property type="component" value="Unassembled WGS sequence"/>
</dbReference>
<feature type="transmembrane region" description="Helical" evidence="1">
    <location>
        <begin position="87"/>
        <end position="105"/>
    </location>
</feature>
<dbReference type="Pfam" id="PF06055">
    <property type="entry name" value="ExoD"/>
    <property type="match status" value="1"/>
</dbReference>